<dbReference type="InterPro" id="IPR011010">
    <property type="entry name" value="DNA_brk_join_enz"/>
</dbReference>
<dbReference type="GO" id="GO:0015074">
    <property type="term" value="P:DNA integration"/>
    <property type="evidence" value="ECO:0007669"/>
    <property type="project" value="InterPro"/>
</dbReference>
<dbReference type="GO" id="GO:0006310">
    <property type="term" value="P:DNA recombination"/>
    <property type="evidence" value="ECO:0007669"/>
    <property type="project" value="UniProtKB-KW"/>
</dbReference>
<dbReference type="Gene3D" id="1.10.443.10">
    <property type="entry name" value="Intergrase catalytic core"/>
    <property type="match status" value="1"/>
</dbReference>
<keyword evidence="1" id="KW-0233">DNA recombination</keyword>
<proteinExistence type="predicted"/>
<protein>
    <recommendedName>
        <fullName evidence="5">Integrase</fullName>
    </recommendedName>
</protein>
<evidence type="ECO:0000256" key="2">
    <source>
        <dbReference type="SAM" id="MobiDB-lite"/>
    </source>
</evidence>
<evidence type="ECO:0000313" key="3">
    <source>
        <dbReference type="EMBL" id="TQR28761.1"/>
    </source>
</evidence>
<sequence>MLIESGQPIKTVQKRIGQSRSATTEDRYVHLTHKMARDATDIFDSIAKDL</sequence>
<evidence type="ECO:0000256" key="1">
    <source>
        <dbReference type="ARBA" id="ARBA00023172"/>
    </source>
</evidence>
<gene>
    <name evidence="3" type="ORF">C7Y47_20265</name>
</gene>
<accession>A0A544U9G6</accession>
<feature type="region of interest" description="Disordered" evidence="2">
    <location>
        <begin position="1"/>
        <end position="22"/>
    </location>
</feature>
<evidence type="ECO:0000313" key="4">
    <source>
        <dbReference type="Proteomes" id="UP000317944"/>
    </source>
</evidence>
<dbReference type="InterPro" id="IPR013762">
    <property type="entry name" value="Integrase-like_cat_sf"/>
</dbReference>
<evidence type="ECO:0008006" key="5">
    <source>
        <dbReference type="Google" id="ProtNLM"/>
    </source>
</evidence>
<organism evidence="3 4">
    <name type="scientific">Lysinibacillus sphaericus</name>
    <name type="common">Bacillus sphaericus</name>
    <dbReference type="NCBI Taxonomy" id="1421"/>
    <lineage>
        <taxon>Bacteria</taxon>
        <taxon>Bacillati</taxon>
        <taxon>Bacillota</taxon>
        <taxon>Bacilli</taxon>
        <taxon>Bacillales</taxon>
        <taxon>Bacillaceae</taxon>
        <taxon>Lysinibacillus</taxon>
    </lineage>
</organism>
<dbReference type="AlphaFoldDB" id="A0A544U9G6"/>
<dbReference type="Proteomes" id="UP000317944">
    <property type="component" value="Unassembled WGS sequence"/>
</dbReference>
<dbReference type="SUPFAM" id="SSF56349">
    <property type="entry name" value="DNA breaking-rejoining enzymes"/>
    <property type="match status" value="1"/>
</dbReference>
<dbReference type="GO" id="GO:0003677">
    <property type="term" value="F:DNA binding"/>
    <property type="evidence" value="ECO:0007669"/>
    <property type="project" value="InterPro"/>
</dbReference>
<dbReference type="OrthoDB" id="9803188at2"/>
<comment type="caution">
    <text evidence="3">The sequence shown here is derived from an EMBL/GenBank/DDBJ whole genome shotgun (WGS) entry which is preliminary data.</text>
</comment>
<dbReference type="EMBL" id="SADV01000024">
    <property type="protein sequence ID" value="TQR28761.1"/>
    <property type="molecule type" value="Genomic_DNA"/>
</dbReference>
<name>A0A544U9G6_LYSSH</name>
<reference evidence="3 4" key="1">
    <citation type="submission" date="2018-03" db="EMBL/GenBank/DDBJ databases">
        <title>Aerobic endospore-forming bacteria genome sequencing and assembly.</title>
        <authorList>
            <person name="Cavalcante D.A."/>
            <person name="Driks A."/>
            <person name="Putonti C."/>
            <person name="De-Souza M.T."/>
        </authorList>
    </citation>
    <scope>NUCLEOTIDE SEQUENCE [LARGE SCALE GENOMIC DNA]</scope>
    <source>
        <strain evidence="3 4">SDF0037</strain>
    </source>
</reference>